<name>A0A372LIM2_9BACI</name>
<gene>
    <name evidence="2" type="ORF">D0466_01200</name>
</gene>
<dbReference type="Pfam" id="PF11167">
    <property type="entry name" value="DUF2953"/>
    <property type="match status" value="1"/>
</dbReference>
<accession>A0A372LIM2</accession>
<organism evidence="2 3">
    <name type="scientific">Peribacillus glennii</name>
    <dbReference type="NCBI Taxonomy" id="2303991"/>
    <lineage>
        <taxon>Bacteria</taxon>
        <taxon>Bacillati</taxon>
        <taxon>Bacillota</taxon>
        <taxon>Bacilli</taxon>
        <taxon>Bacillales</taxon>
        <taxon>Bacillaceae</taxon>
        <taxon>Peribacillus</taxon>
    </lineage>
</organism>
<sequence>MAWAFGITAFFLALLVLLVFTRVKIIVHYHHQPPTPDDFCIKLRAWFGILRYTMNVPMNKKTHNASKDQDMASKESEKENAEGPGNSNLREYPLNGLMDTDQFISKFYSYHRLCKAMFRKVKVRKFEWHSLAGTGDAFYTGMVAGGFLAVKGSIIGILDSYLHFKRQPAFSVTPDFARPVFYTSITCIFQVRIGEAILAAIKLSRYLNAENTSANTNVYNGSEEQPM</sequence>
<evidence type="ECO:0000313" key="3">
    <source>
        <dbReference type="Proteomes" id="UP000262939"/>
    </source>
</evidence>
<feature type="region of interest" description="Disordered" evidence="1">
    <location>
        <begin position="62"/>
        <end position="90"/>
    </location>
</feature>
<dbReference type="InterPro" id="IPR021338">
    <property type="entry name" value="DUF2953"/>
</dbReference>
<evidence type="ECO:0000256" key="1">
    <source>
        <dbReference type="SAM" id="MobiDB-lite"/>
    </source>
</evidence>
<reference evidence="2 3" key="1">
    <citation type="submission" date="2018-08" db="EMBL/GenBank/DDBJ databases">
        <title>Bacillus chawlae sp. nov., Bacillus glennii sp. nov., and Bacillus saganii sp. nov. Isolated from the Vehicle Assembly Building at Kennedy Space Center where the Viking Spacecraft were Assembled.</title>
        <authorList>
            <person name="Seuylemezian A."/>
            <person name="Vaishampayan P."/>
        </authorList>
    </citation>
    <scope>NUCLEOTIDE SEQUENCE [LARGE SCALE GENOMIC DNA]</scope>
    <source>
        <strain evidence="2 3">V44-8</strain>
    </source>
</reference>
<feature type="compositionally biased region" description="Basic and acidic residues" evidence="1">
    <location>
        <begin position="65"/>
        <end position="81"/>
    </location>
</feature>
<evidence type="ECO:0000313" key="2">
    <source>
        <dbReference type="EMBL" id="RFU66222.1"/>
    </source>
</evidence>
<dbReference type="Proteomes" id="UP000262939">
    <property type="component" value="Unassembled WGS sequence"/>
</dbReference>
<dbReference type="EMBL" id="QVTD01000002">
    <property type="protein sequence ID" value="RFU66222.1"/>
    <property type="molecule type" value="Genomic_DNA"/>
</dbReference>
<comment type="caution">
    <text evidence="2">The sequence shown here is derived from an EMBL/GenBank/DDBJ whole genome shotgun (WGS) entry which is preliminary data.</text>
</comment>
<protein>
    <submittedName>
        <fullName evidence="2">DUF2953 domain-containing protein</fullName>
    </submittedName>
</protein>
<dbReference type="AlphaFoldDB" id="A0A372LIM2"/>
<dbReference type="RefSeq" id="WP_117320745.1">
    <property type="nucleotide sequence ID" value="NZ_QVTD01000002.1"/>
</dbReference>
<dbReference type="OrthoDB" id="1683589at2"/>
<proteinExistence type="predicted"/>
<keyword evidence="3" id="KW-1185">Reference proteome</keyword>